<reference evidence="1 2" key="1">
    <citation type="submission" date="2018-12" db="EMBL/GenBank/DDBJ databases">
        <title>Sequencing of bacterial isolates from soil warming experiment in Harvard Forest, Massachusetts, USA.</title>
        <authorList>
            <person name="Deangelis K."/>
        </authorList>
    </citation>
    <scope>NUCLEOTIDE SEQUENCE [LARGE SCALE GENOMIC DNA]</scope>
    <source>
        <strain evidence="1 2">EB153</strain>
    </source>
</reference>
<dbReference type="InterPro" id="IPR023393">
    <property type="entry name" value="START-like_dom_sf"/>
</dbReference>
<proteinExistence type="predicted"/>
<accession>A0A3R9QB72</accession>
<gene>
    <name evidence="1" type="ORF">EDE15_2597</name>
</gene>
<dbReference type="SUPFAM" id="SSF55961">
    <property type="entry name" value="Bet v1-like"/>
    <property type="match status" value="1"/>
</dbReference>
<dbReference type="Proteomes" id="UP000269669">
    <property type="component" value="Unassembled WGS sequence"/>
</dbReference>
<dbReference type="EMBL" id="RSDW01000001">
    <property type="protein sequence ID" value="RSL17069.1"/>
    <property type="molecule type" value="Genomic_DNA"/>
</dbReference>
<organism evidence="1 2">
    <name type="scientific">Edaphobacter aggregans</name>
    <dbReference type="NCBI Taxonomy" id="570835"/>
    <lineage>
        <taxon>Bacteria</taxon>
        <taxon>Pseudomonadati</taxon>
        <taxon>Acidobacteriota</taxon>
        <taxon>Terriglobia</taxon>
        <taxon>Terriglobales</taxon>
        <taxon>Acidobacteriaceae</taxon>
        <taxon>Edaphobacter</taxon>
    </lineage>
</organism>
<evidence type="ECO:0000313" key="2">
    <source>
        <dbReference type="Proteomes" id="UP000269669"/>
    </source>
</evidence>
<sequence>MIRTVTWVNAPVERCFRLATSVDFLLASSKSKNIKAIAGVKSGSLGQGDTVTWQGGMFGLGRIHTSRIEVLRPFHYVRETMVDGAFQYYEHDRHFAAMDDGTRVKDEVRFSLRLGPLGRLMETIMLRRQMTTLLKWRSEILKETAESDGWKRFLEENPEMQMVESQGQSGVGGSKVEIKSHFLAHQRVTTSPK</sequence>
<dbReference type="Gene3D" id="3.30.530.20">
    <property type="match status" value="1"/>
</dbReference>
<evidence type="ECO:0000313" key="1">
    <source>
        <dbReference type="EMBL" id="RSL17069.1"/>
    </source>
</evidence>
<name>A0A3R9QB72_9BACT</name>
<protein>
    <submittedName>
        <fullName evidence="1">Ligand-binding SRPBCC domain-containing protein</fullName>
    </submittedName>
</protein>
<comment type="caution">
    <text evidence="1">The sequence shown here is derived from an EMBL/GenBank/DDBJ whole genome shotgun (WGS) entry which is preliminary data.</text>
</comment>
<keyword evidence="2" id="KW-1185">Reference proteome</keyword>
<dbReference type="AlphaFoldDB" id="A0A3R9QB72"/>